<dbReference type="Proteomes" id="UP001232992">
    <property type="component" value="Unassembled WGS sequence"/>
</dbReference>
<keyword evidence="2" id="KW-1185">Reference proteome</keyword>
<sequence length="264" mass="30061">MKIQIIDRVLSLDTPNLVLASARFAPICVSKLVDLEPAQTVVCRKTQELLHRLRHQTIELLILDILFLEYQTQRFCWRLQELYPELQIIVLGRTEEELAGCNWVYEYPNVSTACLPGDRILSTDPQTSEFAMNTDSQILNSPSSTLSAIETYLESVVGAAVFDLSGLPREYLITDEVDNVGWVQTVFQALGLRSLLMSSLQLDTFHYASTCADGYRAIVIKQKEQYIALLLKPENFYCVTQDLIAWAQSFNPDELKLYPQFRIA</sequence>
<name>A0ABT7BWB9_9CYAN</name>
<reference evidence="1 2" key="1">
    <citation type="submission" date="2023-01" db="EMBL/GenBank/DDBJ databases">
        <title>Novel diversity within Roseofilum (Cyanobacteria; Desertifilaceae) from marine benthic mats with descriptions of four novel species.</title>
        <authorList>
            <person name="Wang Y."/>
            <person name="Berthold D.E."/>
            <person name="Hu J."/>
            <person name="Lefler F.W."/>
            <person name="Laughinghouse H.D. IV."/>
        </authorList>
    </citation>
    <scope>NUCLEOTIDE SEQUENCE [LARGE SCALE GENOMIC DNA]</scope>
    <source>
        <strain evidence="1 2">BLCC-M143</strain>
    </source>
</reference>
<gene>
    <name evidence="1" type="ORF">PMH09_09710</name>
</gene>
<dbReference type="RefSeq" id="WP_283758129.1">
    <property type="nucleotide sequence ID" value="NZ_JAQOSQ010000008.1"/>
</dbReference>
<evidence type="ECO:0000313" key="1">
    <source>
        <dbReference type="EMBL" id="MDJ1183475.1"/>
    </source>
</evidence>
<accession>A0ABT7BWB9</accession>
<proteinExistence type="predicted"/>
<evidence type="ECO:0008006" key="3">
    <source>
        <dbReference type="Google" id="ProtNLM"/>
    </source>
</evidence>
<comment type="caution">
    <text evidence="1">The sequence shown here is derived from an EMBL/GenBank/DDBJ whole genome shotgun (WGS) entry which is preliminary data.</text>
</comment>
<protein>
    <recommendedName>
        <fullName evidence="3">Response regulator</fullName>
    </recommendedName>
</protein>
<dbReference type="EMBL" id="JAQOSQ010000008">
    <property type="protein sequence ID" value="MDJ1183475.1"/>
    <property type="molecule type" value="Genomic_DNA"/>
</dbReference>
<organism evidence="1 2">
    <name type="scientific">Roseofilum casamattae BLCC-M143</name>
    <dbReference type="NCBI Taxonomy" id="3022442"/>
    <lineage>
        <taxon>Bacteria</taxon>
        <taxon>Bacillati</taxon>
        <taxon>Cyanobacteriota</taxon>
        <taxon>Cyanophyceae</taxon>
        <taxon>Desertifilales</taxon>
        <taxon>Desertifilaceae</taxon>
        <taxon>Roseofilum</taxon>
        <taxon>Roseofilum casamattae</taxon>
    </lineage>
</organism>
<evidence type="ECO:0000313" key="2">
    <source>
        <dbReference type="Proteomes" id="UP001232992"/>
    </source>
</evidence>